<reference evidence="2" key="1">
    <citation type="submission" date="2016-02" db="EMBL/GenBank/DDBJ databases">
        <title>WGS assembly of Manihot esculenta.</title>
        <authorList>
            <person name="Bredeson J.V."/>
            <person name="Prochnik S.E."/>
            <person name="Lyons J.B."/>
            <person name="Schmutz J."/>
            <person name="Grimwood J."/>
            <person name="Vrebalov J."/>
            <person name="Bart R.S."/>
            <person name="Amuge T."/>
            <person name="Ferguson M.E."/>
            <person name="Green R."/>
            <person name="Putnam N."/>
            <person name="Stites J."/>
            <person name="Rounsley S."/>
            <person name="Rokhsar D.S."/>
        </authorList>
    </citation>
    <scope>NUCLEOTIDE SEQUENCE [LARGE SCALE GENOMIC DNA]</scope>
    <source>
        <tissue evidence="2">Leaf</tissue>
    </source>
</reference>
<gene>
    <name evidence="2" type="ORF">MANES_13G041700</name>
</gene>
<dbReference type="EMBL" id="CM004399">
    <property type="protein sequence ID" value="OAY32730.1"/>
    <property type="molecule type" value="Genomic_DNA"/>
</dbReference>
<protein>
    <submittedName>
        <fullName evidence="2">Uncharacterized protein</fullName>
    </submittedName>
</protein>
<sequence length="116" mass="13213">MKETKKYQTRVIWDPFTGSDANADIEIFRLRKDKKEEKGKTRNRWELVMSESDHFMTWISIFVIVVASIFLLAAASPLIATTASASLASSCRLHINHCKEKEATVCRCHLNKLVEG</sequence>
<organism evidence="2">
    <name type="scientific">Manihot esculenta</name>
    <name type="common">Cassava</name>
    <name type="synonym">Jatropha manihot</name>
    <dbReference type="NCBI Taxonomy" id="3983"/>
    <lineage>
        <taxon>Eukaryota</taxon>
        <taxon>Viridiplantae</taxon>
        <taxon>Streptophyta</taxon>
        <taxon>Embryophyta</taxon>
        <taxon>Tracheophyta</taxon>
        <taxon>Spermatophyta</taxon>
        <taxon>Magnoliopsida</taxon>
        <taxon>eudicotyledons</taxon>
        <taxon>Gunneridae</taxon>
        <taxon>Pentapetalae</taxon>
        <taxon>rosids</taxon>
        <taxon>fabids</taxon>
        <taxon>Malpighiales</taxon>
        <taxon>Euphorbiaceae</taxon>
        <taxon>Crotonoideae</taxon>
        <taxon>Manihoteae</taxon>
        <taxon>Manihot</taxon>
    </lineage>
</organism>
<evidence type="ECO:0000313" key="2">
    <source>
        <dbReference type="EMBL" id="OAY32730.1"/>
    </source>
</evidence>
<proteinExistence type="predicted"/>
<feature type="transmembrane region" description="Helical" evidence="1">
    <location>
        <begin position="55"/>
        <end position="80"/>
    </location>
</feature>
<keyword evidence="1" id="KW-1133">Transmembrane helix</keyword>
<name>A0A2C9UNZ1_MANES</name>
<keyword evidence="1" id="KW-0812">Transmembrane</keyword>
<evidence type="ECO:0000256" key="1">
    <source>
        <dbReference type="SAM" id="Phobius"/>
    </source>
</evidence>
<keyword evidence="1" id="KW-0472">Membrane</keyword>
<dbReference type="AlphaFoldDB" id="A0A2C9UNZ1"/>
<accession>A0A2C9UNZ1</accession>